<keyword evidence="5" id="KW-1185">Reference proteome</keyword>
<protein>
    <submittedName>
        <fullName evidence="4">Uncharacterized protein DUF4412</fullName>
    </submittedName>
</protein>
<gene>
    <name evidence="4" type="ORF">C8N47_1323</name>
</gene>
<evidence type="ECO:0000256" key="2">
    <source>
        <dbReference type="SAM" id="SignalP"/>
    </source>
</evidence>
<dbReference type="GO" id="GO:0016715">
    <property type="term" value="F:oxidoreductase activity, acting on paired donors, with incorporation or reduction of molecular oxygen, reduced ascorbate as one donor, and incorporation of one atom of oxygen"/>
    <property type="evidence" value="ECO:0007669"/>
    <property type="project" value="InterPro"/>
</dbReference>
<reference evidence="4 5" key="1">
    <citation type="submission" date="2018-04" db="EMBL/GenBank/DDBJ databases">
        <title>Genomic Encyclopedia of Archaeal and Bacterial Type Strains, Phase II (KMG-II): from individual species to whole genera.</title>
        <authorList>
            <person name="Goeker M."/>
        </authorList>
    </citation>
    <scope>NUCLEOTIDE SEQUENCE [LARGE SCALE GENOMIC DNA]</scope>
    <source>
        <strain evidence="4 5">DSM 28823</strain>
    </source>
</reference>
<evidence type="ECO:0000256" key="1">
    <source>
        <dbReference type="ARBA" id="ARBA00023157"/>
    </source>
</evidence>
<sequence>MYKIRLIVLVLGLCAASFTQAKEKEKSGKVVYSAWRQGAVVPDRDPLVVEYVNGIARSWMDQGDKKLIPELPQQTSYLDYNSATVYQQAEFMSGETYFTQSEFRALEGYEPVGEPEKILGYSCQKYVGSSFSNKIELWVTTEAGLQATPMLFFAYPGGLVMRYVRNGSSGWEATSVEFFKKGKAPELMPADLGTETDDVDFSRRLSNAFVKEVTVFNKQQINWTDQIENPNGEYTDSLYRFAGGTVVVKRVKLPQVPDGTSVFAEVTEQSNGDAYDRTGSVFVIPVNKERSFLDGLKFGKDSLPQYISKEGTAYQGVVLTNDYNPLLELMRFFTPFGVHHFNEKRDVGIAWADSVSYKQDVSDLLPVLQDECWIGVFVGNYDGGGHKVSLKLKYHLNEQQVSEKPAKKYWIQPVFNTTNVMEMAGQEYGTMFASDTLTVNFEVPAGVKNVTFRYITTGHGGWGGGDEFVPKKNELFIDGTPFFSFTPWRVDCGTYRASNPASGNFWNGLSSSDYSRSGWCPGTVSHPYFTPVDNLTPGKHSIQVYIPLGKRDGSMFSAWNVSGVFVGEIDE</sequence>
<feature type="chain" id="PRO_5015408778" evidence="2">
    <location>
        <begin position="22"/>
        <end position="571"/>
    </location>
</feature>
<dbReference type="SMART" id="SM01290">
    <property type="entry name" value="N-glycanase_N"/>
    <property type="match status" value="1"/>
</dbReference>
<dbReference type="Gene3D" id="2.60.120.1570">
    <property type="entry name" value="Peptide-N-glycosidase F, N-terminal domain"/>
    <property type="match status" value="1"/>
</dbReference>
<keyword evidence="1" id="KW-1015">Disulfide bond</keyword>
<keyword evidence="2" id="KW-0732">Signal</keyword>
<dbReference type="Gene3D" id="2.60.120.230">
    <property type="match status" value="1"/>
</dbReference>
<name>A0A2T5BX22_9BACT</name>
<dbReference type="InterPro" id="IPR014784">
    <property type="entry name" value="Cu2_ascorb_mOase-like_C"/>
</dbReference>
<feature type="domain" description="Peptide-N-glycosidase F N-terminal" evidence="3">
    <location>
        <begin position="212"/>
        <end position="394"/>
    </location>
</feature>
<dbReference type="Pfam" id="PF09112">
    <property type="entry name" value="N-glycanase_N"/>
    <property type="match status" value="1"/>
</dbReference>
<dbReference type="Proteomes" id="UP000243525">
    <property type="component" value="Unassembled WGS sequence"/>
</dbReference>
<dbReference type="RefSeq" id="WP_107823882.1">
    <property type="nucleotide sequence ID" value="NZ_OY782574.1"/>
</dbReference>
<dbReference type="SUPFAM" id="SSF49742">
    <property type="entry name" value="PHM/PNGase F"/>
    <property type="match status" value="1"/>
</dbReference>
<feature type="signal peptide" evidence="2">
    <location>
        <begin position="1"/>
        <end position="21"/>
    </location>
</feature>
<dbReference type="Pfam" id="PF09113">
    <property type="entry name" value="N-glycanase_C"/>
    <property type="match status" value="1"/>
</dbReference>
<evidence type="ECO:0000259" key="3">
    <source>
        <dbReference type="SMART" id="SM01290"/>
    </source>
</evidence>
<organism evidence="4 5">
    <name type="scientific">Mangrovibacterium marinum</name>
    <dbReference type="NCBI Taxonomy" id="1639118"/>
    <lineage>
        <taxon>Bacteria</taxon>
        <taxon>Pseudomonadati</taxon>
        <taxon>Bacteroidota</taxon>
        <taxon>Bacteroidia</taxon>
        <taxon>Marinilabiliales</taxon>
        <taxon>Prolixibacteraceae</taxon>
        <taxon>Mangrovibacterium</taxon>
    </lineage>
</organism>
<evidence type="ECO:0000313" key="4">
    <source>
        <dbReference type="EMBL" id="PTN04331.1"/>
    </source>
</evidence>
<dbReference type="InterPro" id="IPR015197">
    <property type="entry name" value="PngaseF_C"/>
</dbReference>
<dbReference type="AlphaFoldDB" id="A0A2T5BX22"/>
<evidence type="ECO:0000313" key="5">
    <source>
        <dbReference type="Proteomes" id="UP000243525"/>
    </source>
</evidence>
<proteinExistence type="predicted"/>
<accession>A0A2T5BX22</accession>
<dbReference type="OrthoDB" id="6281169at2"/>
<dbReference type="InterPro" id="IPR015196">
    <property type="entry name" value="PngaseF_N"/>
</dbReference>
<comment type="caution">
    <text evidence="4">The sequence shown here is derived from an EMBL/GenBank/DDBJ whole genome shotgun (WGS) entry which is preliminary data.</text>
</comment>
<dbReference type="EMBL" id="QAAD01000032">
    <property type="protein sequence ID" value="PTN04331.1"/>
    <property type="molecule type" value="Genomic_DNA"/>
</dbReference>
<dbReference type="InterPro" id="IPR008977">
    <property type="entry name" value="PHM/PNGase_F_dom_sf"/>
</dbReference>
<dbReference type="Pfam" id="PF22252">
    <property type="entry name" value="PNGase_F-II_N"/>
    <property type="match status" value="1"/>
</dbReference>
<dbReference type="InterPro" id="IPR043022">
    <property type="entry name" value="PngaseF_N_sf"/>
</dbReference>